<feature type="active site" description="Proton acceptor" evidence="17">
    <location>
        <position position="150"/>
    </location>
</feature>
<dbReference type="SUPFAM" id="SSF53098">
    <property type="entry name" value="Ribonuclease H-like"/>
    <property type="match status" value="1"/>
</dbReference>
<evidence type="ECO:0000256" key="8">
    <source>
        <dbReference type="ARBA" id="ARBA00022723"/>
    </source>
</evidence>
<feature type="binding site" evidence="19">
    <location>
        <position position="9"/>
    </location>
    <ligand>
        <name>a divalent metal cation</name>
        <dbReference type="ChEBI" id="CHEBI:60240"/>
        <label>1</label>
        <note>catalytic</note>
    </ligand>
</feature>
<reference evidence="23 24" key="1">
    <citation type="submission" date="2018-04" db="EMBL/GenBank/DDBJ databases">
        <title>Genomic Encyclopedia of Archaeal and Bacterial Type Strains, Phase II (KMG-II): from individual species to whole genera.</title>
        <authorList>
            <person name="Goeker M."/>
        </authorList>
    </citation>
    <scope>NUCLEOTIDE SEQUENCE [LARGE SCALE GENOMIC DNA]</scope>
    <source>
        <strain evidence="23 24">DSM 25521</strain>
    </source>
</reference>
<feature type="binding site" evidence="18">
    <location>
        <position position="9"/>
    </location>
    <ligand>
        <name>substrate</name>
    </ligand>
</feature>
<dbReference type="SMART" id="SM00479">
    <property type="entry name" value="EXOIII"/>
    <property type="match status" value="1"/>
</dbReference>
<feature type="binding site" evidence="18">
    <location>
        <position position="52"/>
    </location>
    <ligand>
        <name>substrate</name>
    </ligand>
</feature>
<dbReference type="NCBIfam" id="TIGR00573">
    <property type="entry name" value="dnaq"/>
    <property type="match status" value="1"/>
</dbReference>
<dbReference type="InterPro" id="IPR006054">
    <property type="entry name" value="DnaQ"/>
</dbReference>
<keyword evidence="8 19" id="KW-0479">Metal-binding</keyword>
<evidence type="ECO:0000256" key="17">
    <source>
        <dbReference type="PIRSR" id="PIRSR606309-1"/>
    </source>
</evidence>
<evidence type="ECO:0000256" key="21">
    <source>
        <dbReference type="SAM" id="MobiDB-lite"/>
    </source>
</evidence>
<evidence type="ECO:0000256" key="15">
    <source>
        <dbReference type="ARBA" id="ARBA00026073"/>
    </source>
</evidence>
<feature type="binding site" evidence="18">
    <location>
        <position position="155"/>
    </location>
    <ligand>
        <name>substrate</name>
    </ligand>
</feature>
<keyword evidence="6 20" id="KW-0235">DNA replication</keyword>
<dbReference type="EC" id="2.7.7.7" evidence="2 20"/>
<evidence type="ECO:0000256" key="18">
    <source>
        <dbReference type="PIRSR" id="PIRSR606309-2"/>
    </source>
</evidence>
<evidence type="ECO:0000256" key="9">
    <source>
        <dbReference type="ARBA" id="ARBA00022801"/>
    </source>
</evidence>
<dbReference type="FunFam" id="3.30.420.10:FF:000012">
    <property type="entry name" value="DNA polymerase III subunit epsilon"/>
    <property type="match status" value="1"/>
</dbReference>
<dbReference type="InterPro" id="IPR006309">
    <property type="entry name" value="DnaQ_proteo"/>
</dbReference>
<dbReference type="GO" id="GO:0003887">
    <property type="term" value="F:DNA-directed DNA polymerase activity"/>
    <property type="evidence" value="ECO:0007669"/>
    <property type="project" value="UniProtKB-KW"/>
</dbReference>
<feature type="binding site" evidence="18">
    <location>
        <position position="7"/>
    </location>
    <ligand>
        <name>substrate</name>
    </ligand>
</feature>
<evidence type="ECO:0000256" key="7">
    <source>
        <dbReference type="ARBA" id="ARBA00022722"/>
    </source>
</evidence>
<feature type="compositionally biased region" description="Low complexity" evidence="21">
    <location>
        <begin position="179"/>
        <end position="197"/>
    </location>
</feature>
<keyword evidence="10 20" id="KW-0269">Exonuclease</keyword>
<dbReference type="NCBIfam" id="NF004316">
    <property type="entry name" value="PRK05711.1"/>
    <property type="match status" value="1"/>
</dbReference>
<evidence type="ECO:0000256" key="6">
    <source>
        <dbReference type="ARBA" id="ARBA00022705"/>
    </source>
</evidence>
<dbReference type="GO" id="GO:0008408">
    <property type="term" value="F:3'-5' exonuclease activity"/>
    <property type="evidence" value="ECO:0007669"/>
    <property type="project" value="TreeGrafter"/>
</dbReference>
<keyword evidence="7 20" id="KW-0540">Nuclease</keyword>
<dbReference type="Gene3D" id="3.30.420.10">
    <property type="entry name" value="Ribonuclease H-like superfamily/Ribonuclease H"/>
    <property type="match status" value="1"/>
</dbReference>
<keyword evidence="4 20" id="KW-0808">Transferase</keyword>
<dbReference type="RefSeq" id="WP_108176298.1">
    <property type="nucleotide sequence ID" value="NZ_PZZL01000003.1"/>
</dbReference>
<keyword evidence="12 20" id="KW-0239">DNA-directed DNA polymerase</keyword>
<dbReference type="GO" id="GO:0003677">
    <property type="term" value="F:DNA binding"/>
    <property type="evidence" value="ECO:0007669"/>
    <property type="project" value="InterPro"/>
</dbReference>
<dbReference type="Pfam" id="PF00929">
    <property type="entry name" value="RNase_T"/>
    <property type="match status" value="1"/>
</dbReference>
<evidence type="ECO:0000313" key="24">
    <source>
        <dbReference type="Proteomes" id="UP000241808"/>
    </source>
</evidence>
<evidence type="ECO:0000256" key="2">
    <source>
        <dbReference type="ARBA" id="ARBA00012417"/>
    </source>
</evidence>
<feature type="binding site" evidence="19">
    <location>
        <position position="155"/>
    </location>
    <ligand>
        <name>a divalent metal cation</name>
        <dbReference type="ChEBI" id="CHEBI:60240"/>
        <label>1</label>
        <note>catalytic</note>
    </ligand>
</feature>
<dbReference type="InterPro" id="IPR013520">
    <property type="entry name" value="Ribonucl_H"/>
</dbReference>
<organism evidence="23 24">
    <name type="scientific">Phreatobacter oligotrophus</name>
    <dbReference type="NCBI Taxonomy" id="1122261"/>
    <lineage>
        <taxon>Bacteria</taxon>
        <taxon>Pseudomonadati</taxon>
        <taxon>Pseudomonadota</taxon>
        <taxon>Alphaproteobacteria</taxon>
        <taxon>Hyphomicrobiales</taxon>
        <taxon>Phreatobacteraceae</taxon>
        <taxon>Phreatobacter</taxon>
    </lineage>
</organism>
<evidence type="ECO:0000256" key="10">
    <source>
        <dbReference type="ARBA" id="ARBA00022839"/>
    </source>
</evidence>
<accession>A0A2T4ZF20</accession>
<dbReference type="CDD" id="cd06131">
    <property type="entry name" value="DNA_pol_III_epsilon_Ecoli_like"/>
    <property type="match status" value="1"/>
</dbReference>
<evidence type="ECO:0000256" key="11">
    <source>
        <dbReference type="ARBA" id="ARBA00022842"/>
    </source>
</evidence>
<proteinExistence type="predicted"/>
<feature type="binding site" evidence="19">
    <location>
        <position position="7"/>
    </location>
    <ligand>
        <name>a divalent metal cation</name>
        <dbReference type="ChEBI" id="CHEBI:60240"/>
        <label>1</label>
        <note>catalytic</note>
    </ligand>
</feature>
<feature type="region of interest" description="Disordered" evidence="21">
    <location>
        <begin position="179"/>
        <end position="200"/>
    </location>
</feature>
<evidence type="ECO:0000256" key="13">
    <source>
        <dbReference type="ARBA" id="ARBA00023211"/>
    </source>
</evidence>
<dbReference type="OrthoDB" id="9804290at2"/>
<keyword evidence="11 19" id="KW-0460">Magnesium</keyword>
<evidence type="ECO:0000256" key="5">
    <source>
        <dbReference type="ARBA" id="ARBA00022695"/>
    </source>
</evidence>
<feature type="domain" description="Exonuclease" evidence="22">
    <location>
        <begin position="2"/>
        <end position="172"/>
    </location>
</feature>
<evidence type="ECO:0000256" key="20">
    <source>
        <dbReference type="RuleBase" id="RU364087"/>
    </source>
</evidence>
<evidence type="ECO:0000256" key="12">
    <source>
        <dbReference type="ARBA" id="ARBA00022932"/>
    </source>
</evidence>
<dbReference type="AlphaFoldDB" id="A0A2T4ZF20"/>
<dbReference type="PANTHER" id="PTHR30231">
    <property type="entry name" value="DNA POLYMERASE III SUBUNIT EPSILON"/>
    <property type="match status" value="1"/>
</dbReference>
<evidence type="ECO:0000313" key="23">
    <source>
        <dbReference type="EMBL" id="PTM60473.1"/>
    </source>
</evidence>
<name>A0A2T4ZF20_9HYPH</name>
<dbReference type="NCBIfam" id="TIGR01406">
    <property type="entry name" value="dnaQ_proteo"/>
    <property type="match status" value="1"/>
</dbReference>
<evidence type="ECO:0000259" key="22">
    <source>
        <dbReference type="SMART" id="SM00479"/>
    </source>
</evidence>
<comment type="function">
    <text evidence="14 20">DNA polymerase III is a complex, multichain enzyme responsible for most of the replicative synthesis in bacteria. The epsilon subunit contain the editing function and is a proofreading 3'-5' exonuclease.</text>
</comment>
<protein>
    <recommendedName>
        <fullName evidence="3 20">DNA polymerase III subunit epsilon</fullName>
        <ecNumber evidence="2 20">2.7.7.7</ecNumber>
    </recommendedName>
</protein>
<comment type="subunit">
    <text evidence="15 20">DNA polymerase III contains a core (composed of alpha, epsilon and theta chains) that associates with a tau subunit. This core dimerizes to form the POLIII' complex. PolIII' associates with the gamma complex (composed of gamma, delta, delta', psi and chi chains) and with the beta chain to form the complete DNA polymerase III complex.</text>
</comment>
<keyword evidence="24" id="KW-1185">Reference proteome</keyword>
<dbReference type="GO" id="GO:0005829">
    <property type="term" value="C:cytosol"/>
    <property type="evidence" value="ECO:0007669"/>
    <property type="project" value="TreeGrafter"/>
</dbReference>
<keyword evidence="13 19" id="KW-0464">Manganese</keyword>
<dbReference type="EMBL" id="PZZL01000003">
    <property type="protein sequence ID" value="PTM60473.1"/>
    <property type="molecule type" value="Genomic_DNA"/>
</dbReference>
<feature type="binding site" evidence="18">
    <location>
        <position position="57"/>
    </location>
    <ligand>
        <name>substrate</name>
    </ligand>
</feature>
<evidence type="ECO:0000256" key="3">
    <source>
        <dbReference type="ARBA" id="ARBA00020352"/>
    </source>
</evidence>
<evidence type="ECO:0000256" key="16">
    <source>
        <dbReference type="ARBA" id="ARBA00049244"/>
    </source>
</evidence>
<evidence type="ECO:0000256" key="4">
    <source>
        <dbReference type="ARBA" id="ARBA00022679"/>
    </source>
</evidence>
<evidence type="ECO:0000256" key="19">
    <source>
        <dbReference type="PIRSR" id="PIRSR606309-3"/>
    </source>
</evidence>
<sequence>MREIILDTETTGLDPNRGDRLVEIGGIELVNHFPTGRTYHVYINPERDMPEEAFRVHGLSAEFLSDKPRFAELVDDFTAFIEGARLVIHNASFDMGFINAELKRAGRSLFPMDMVTDTLSMARRRFPGAAVSLDALCSRFGIDNSRRTKHGALLDAELLADVYIELIGGRQASFGLAEAGRAGPRAGGRRTTAAQRPAPLPSRLTEEEIRAHAAFIRDLGDKAIWYDHLPRPESDPVALTPQ</sequence>
<dbReference type="InterPro" id="IPR036397">
    <property type="entry name" value="RNaseH_sf"/>
</dbReference>
<evidence type="ECO:0000256" key="1">
    <source>
        <dbReference type="ARBA" id="ARBA00001936"/>
    </source>
</evidence>
<keyword evidence="5 20" id="KW-0548">Nucleotidyltransferase</keyword>
<comment type="cofactor">
    <cofactor evidence="1 20">
        <name>Mn(2+)</name>
        <dbReference type="ChEBI" id="CHEBI:29035"/>
    </cofactor>
</comment>
<dbReference type="Proteomes" id="UP000241808">
    <property type="component" value="Unassembled WGS sequence"/>
</dbReference>
<gene>
    <name evidence="20" type="primary">dnaQ</name>
    <name evidence="23" type="ORF">C8P69_103407</name>
</gene>
<dbReference type="GO" id="GO:0045004">
    <property type="term" value="P:DNA replication proofreading"/>
    <property type="evidence" value="ECO:0007669"/>
    <property type="project" value="TreeGrafter"/>
</dbReference>
<keyword evidence="9 20" id="KW-0378">Hydrolase</keyword>
<dbReference type="InterPro" id="IPR012337">
    <property type="entry name" value="RNaseH-like_sf"/>
</dbReference>
<dbReference type="PANTHER" id="PTHR30231:SF41">
    <property type="entry name" value="DNA POLYMERASE III SUBUNIT EPSILON"/>
    <property type="match status" value="1"/>
</dbReference>
<comment type="caution">
    <text evidence="23">The sequence shown here is derived from an EMBL/GenBank/DDBJ whole genome shotgun (WGS) entry which is preliminary data.</text>
</comment>
<evidence type="ECO:0000256" key="14">
    <source>
        <dbReference type="ARBA" id="ARBA00025483"/>
    </source>
</evidence>
<dbReference type="GO" id="GO:0046872">
    <property type="term" value="F:metal ion binding"/>
    <property type="evidence" value="ECO:0007669"/>
    <property type="project" value="UniProtKB-KW"/>
</dbReference>
<comment type="cofactor">
    <cofactor evidence="19">
        <name>Mg(2+)</name>
        <dbReference type="ChEBI" id="CHEBI:18420"/>
    </cofactor>
    <cofactor evidence="19">
        <name>Mn(2+)</name>
        <dbReference type="ChEBI" id="CHEBI:29035"/>
    </cofactor>
    <text evidence="19">Binds 2 divalent metal cations. Magnesium or manganese.</text>
</comment>
<comment type="catalytic activity">
    <reaction evidence="16 20">
        <text>DNA(n) + a 2'-deoxyribonucleoside 5'-triphosphate = DNA(n+1) + diphosphate</text>
        <dbReference type="Rhea" id="RHEA:22508"/>
        <dbReference type="Rhea" id="RHEA-COMP:17339"/>
        <dbReference type="Rhea" id="RHEA-COMP:17340"/>
        <dbReference type="ChEBI" id="CHEBI:33019"/>
        <dbReference type="ChEBI" id="CHEBI:61560"/>
        <dbReference type="ChEBI" id="CHEBI:173112"/>
        <dbReference type="EC" id="2.7.7.7"/>
    </reaction>
</comment>